<dbReference type="Proteomes" id="UP000317043">
    <property type="component" value="Unassembled WGS sequence"/>
</dbReference>
<dbReference type="RefSeq" id="WP_142036604.1">
    <property type="nucleotide sequence ID" value="NZ_JBHTGS010000001.1"/>
</dbReference>
<keyword evidence="1" id="KW-0472">Membrane</keyword>
<dbReference type="EMBL" id="VFOW01000001">
    <property type="protein sequence ID" value="TQL75945.1"/>
    <property type="molecule type" value="Genomic_DNA"/>
</dbReference>
<dbReference type="OrthoDB" id="4207336at2"/>
<sequence>MEYGMLVPLVPLTLIAVLVWYAAITFWFADTEPAPRYDPVATLRAITDAWRFDPPEPRDWYGVRGDHRRRSDVQMARIVSRYGFDDQDLGPTLGLRAQLVGGEVVTVPSVVTSRSERATPGSLIPIGVRSTSDGDEWSVVEDVKPAHVRRLILSHRLAEGLIDDSAHAVASTGRHETVAVRQLTPTGRMRAGHIEVTIHFDASHGRRQMTGFLRPHEVAAVRLGGTASGYVDDEGRWALGPTWY</sequence>
<keyword evidence="1" id="KW-0812">Transmembrane</keyword>
<evidence type="ECO:0000313" key="3">
    <source>
        <dbReference type="Proteomes" id="UP000317043"/>
    </source>
</evidence>
<dbReference type="AlphaFoldDB" id="A0A543ATV7"/>
<gene>
    <name evidence="2" type="ORF">FB566_1463</name>
</gene>
<evidence type="ECO:0000313" key="2">
    <source>
        <dbReference type="EMBL" id="TQL75945.1"/>
    </source>
</evidence>
<feature type="transmembrane region" description="Helical" evidence="1">
    <location>
        <begin position="6"/>
        <end position="29"/>
    </location>
</feature>
<reference evidence="2 3" key="1">
    <citation type="submission" date="2019-06" db="EMBL/GenBank/DDBJ databases">
        <title>Sequencing the genomes of 1000 actinobacteria strains.</title>
        <authorList>
            <person name="Klenk H.-P."/>
        </authorList>
    </citation>
    <scope>NUCLEOTIDE SEQUENCE [LARGE SCALE GENOMIC DNA]</scope>
    <source>
        <strain evidence="2 3">DSM 45928</strain>
    </source>
</reference>
<name>A0A543ATV7_9ACTN</name>
<evidence type="ECO:0000256" key="1">
    <source>
        <dbReference type="SAM" id="Phobius"/>
    </source>
</evidence>
<accession>A0A543ATV7</accession>
<keyword evidence="1" id="KW-1133">Transmembrane helix</keyword>
<proteinExistence type="predicted"/>
<comment type="caution">
    <text evidence="2">The sequence shown here is derived from an EMBL/GenBank/DDBJ whole genome shotgun (WGS) entry which is preliminary data.</text>
</comment>
<keyword evidence="3" id="KW-1185">Reference proteome</keyword>
<dbReference type="InParanoid" id="A0A543ATV7"/>
<organism evidence="2 3">
    <name type="scientific">Stackebrandtia endophytica</name>
    <dbReference type="NCBI Taxonomy" id="1496996"/>
    <lineage>
        <taxon>Bacteria</taxon>
        <taxon>Bacillati</taxon>
        <taxon>Actinomycetota</taxon>
        <taxon>Actinomycetes</taxon>
        <taxon>Glycomycetales</taxon>
        <taxon>Glycomycetaceae</taxon>
        <taxon>Stackebrandtia</taxon>
    </lineage>
</organism>
<protein>
    <submittedName>
        <fullName evidence="2">Uncharacterized protein</fullName>
    </submittedName>
</protein>